<dbReference type="Gene3D" id="3.40.50.410">
    <property type="entry name" value="von Willebrand factor, type A domain"/>
    <property type="match status" value="1"/>
</dbReference>
<gene>
    <name evidence="3" type="ORF">EW145_g509</name>
</gene>
<evidence type="ECO:0000259" key="2">
    <source>
        <dbReference type="PROSITE" id="PS50234"/>
    </source>
</evidence>
<organism evidence="3 4">
    <name type="scientific">Phellinidium pouzarii</name>
    <dbReference type="NCBI Taxonomy" id="167371"/>
    <lineage>
        <taxon>Eukaryota</taxon>
        <taxon>Fungi</taxon>
        <taxon>Dikarya</taxon>
        <taxon>Basidiomycota</taxon>
        <taxon>Agaricomycotina</taxon>
        <taxon>Agaricomycetes</taxon>
        <taxon>Hymenochaetales</taxon>
        <taxon>Hymenochaetaceae</taxon>
        <taxon>Phellinidium</taxon>
    </lineage>
</organism>
<dbReference type="AlphaFoldDB" id="A0A4S4LJW3"/>
<dbReference type="PROSITE" id="PS50234">
    <property type="entry name" value="VWFA"/>
    <property type="match status" value="1"/>
</dbReference>
<dbReference type="CDD" id="cd00198">
    <property type="entry name" value="vWFA"/>
    <property type="match status" value="1"/>
</dbReference>
<dbReference type="SUPFAM" id="SSF53300">
    <property type="entry name" value="vWA-like"/>
    <property type="match status" value="1"/>
</dbReference>
<keyword evidence="1" id="KW-1133">Transmembrane helix</keyword>
<dbReference type="Proteomes" id="UP000308199">
    <property type="component" value="Unassembled WGS sequence"/>
</dbReference>
<keyword evidence="1" id="KW-0472">Membrane</keyword>
<dbReference type="InterPro" id="IPR002035">
    <property type="entry name" value="VWF_A"/>
</dbReference>
<evidence type="ECO:0000256" key="1">
    <source>
        <dbReference type="SAM" id="Phobius"/>
    </source>
</evidence>
<evidence type="ECO:0000313" key="3">
    <source>
        <dbReference type="EMBL" id="THH11668.1"/>
    </source>
</evidence>
<evidence type="ECO:0000313" key="4">
    <source>
        <dbReference type="Proteomes" id="UP000308199"/>
    </source>
</evidence>
<feature type="domain" description="VWFA" evidence="2">
    <location>
        <begin position="279"/>
        <end position="413"/>
    </location>
</feature>
<dbReference type="Pfam" id="PF13519">
    <property type="entry name" value="VWA_2"/>
    <property type="match status" value="1"/>
</dbReference>
<dbReference type="InterPro" id="IPR036465">
    <property type="entry name" value="vWFA_dom_sf"/>
</dbReference>
<accession>A0A4S4LJW3</accession>
<feature type="transmembrane region" description="Helical" evidence="1">
    <location>
        <begin position="34"/>
        <end position="57"/>
    </location>
</feature>
<dbReference type="EMBL" id="SGPK01000010">
    <property type="protein sequence ID" value="THH11668.1"/>
    <property type="molecule type" value="Genomic_DNA"/>
</dbReference>
<comment type="caution">
    <text evidence="3">The sequence shown here is derived from an EMBL/GenBank/DDBJ whole genome shotgun (WGS) entry which is preliminary data.</text>
</comment>
<keyword evidence="4" id="KW-1185">Reference proteome</keyword>
<reference evidence="3 4" key="1">
    <citation type="submission" date="2019-02" db="EMBL/GenBank/DDBJ databases">
        <title>Genome sequencing of the rare red list fungi Phellinidium pouzarii.</title>
        <authorList>
            <person name="Buettner E."/>
            <person name="Kellner H."/>
        </authorList>
    </citation>
    <scope>NUCLEOTIDE SEQUENCE [LARGE SCALE GENOMIC DNA]</scope>
    <source>
        <strain evidence="3 4">DSM 108285</strain>
    </source>
</reference>
<name>A0A4S4LJW3_9AGAM</name>
<protein>
    <recommendedName>
        <fullName evidence="2">VWFA domain-containing protein</fullName>
    </recommendedName>
</protein>
<proteinExistence type="predicted"/>
<sequence>MENHSLASKLAPSYGTRITNLTSARQSKPALSRVCFVAVYVLHLTIYMHFILMVQFISADKNTSAIACKKPLTEGMTNSSTPRCKNCDYLCTLPQGHPQAEHSTNHGSMSRARWAVDGPDGVEFELDGHKFGSNDDGSPMLCNLVCSNMGRHIHIDHCRAGEQECKEPGTHHITHPVLPNPDLKKDWVTHKLFWKRLDFRDPYSREEQATFSKYDAMCSGPEHQKSDSTPAQPSYCSLFILHPPTSIANVSSTGGSGYMSYDGHAFLCKNPAVLQQAFHVIFVIDKSGSMAFTDRQPLLDHPGTTIIQQHANNRLGAVFSSLHSFWMARLASVSQAAVAVRRDAYSTILFASTATEVFSNDFSSTPDELLNKVLPHPANGDTNFTAALRLAGEIMDKHWSTERAPVIIFLSDGDVSSREGCFVSFCVIWQRQIIYMATIIAKEVQSSALRDPLLPEGAVIESSYNVVLDSVKLTDIFGYR</sequence>
<keyword evidence="1" id="KW-0812">Transmembrane</keyword>
<dbReference type="OrthoDB" id="2343366at2759"/>